<feature type="chain" id="PRO_5030001462" evidence="7">
    <location>
        <begin position="21"/>
        <end position="248"/>
    </location>
</feature>
<dbReference type="GO" id="GO:0030973">
    <property type="term" value="F:molybdate ion binding"/>
    <property type="evidence" value="ECO:0007669"/>
    <property type="project" value="InterPro"/>
</dbReference>
<proteinExistence type="inferred from homology"/>
<dbReference type="Proteomes" id="UP000019760">
    <property type="component" value="Unassembled WGS sequence"/>
</dbReference>
<evidence type="ECO:0000313" key="8">
    <source>
        <dbReference type="EMBL" id="GAJ29930.1"/>
    </source>
</evidence>
<dbReference type="RefSeq" id="WP_042060311.1">
    <property type="nucleotide sequence ID" value="NZ_BAND01000085.1"/>
</dbReference>
<dbReference type="FunFam" id="3.40.190.10:FF:000035">
    <property type="entry name" value="Molybdate ABC transporter substrate-binding protein"/>
    <property type="match status" value="1"/>
</dbReference>
<evidence type="ECO:0000256" key="7">
    <source>
        <dbReference type="SAM" id="SignalP"/>
    </source>
</evidence>
<dbReference type="OrthoDB" id="9785015at2"/>
<comment type="similarity">
    <text evidence="1">Belongs to the bacterial solute-binding protein ModA family.</text>
</comment>
<dbReference type="InterPro" id="IPR050682">
    <property type="entry name" value="ModA/WtpA"/>
</dbReference>
<dbReference type="AlphaFoldDB" id="A0A023D856"/>
<evidence type="ECO:0000256" key="5">
    <source>
        <dbReference type="ARBA" id="ARBA00062515"/>
    </source>
</evidence>
<keyword evidence="3 6" id="KW-0479">Metal-binding</keyword>
<comment type="caution">
    <text evidence="8">The sequence shown here is derived from an EMBL/GenBank/DDBJ whole genome shotgun (WGS) entry which is preliminary data.</text>
</comment>
<accession>A0A023D856</accession>
<dbReference type="Gene3D" id="3.40.190.10">
    <property type="entry name" value="Periplasmic binding protein-like II"/>
    <property type="match status" value="2"/>
</dbReference>
<gene>
    <name evidence="8" type="ORF">Amme_085_058</name>
</gene>
<dbReference type="PANTHER" id="PTHR30632">
    <property type="entry name" value="MOLYBDATE-BINDING PERIPLASMIC PROTEIN"/>
    <property type="match status" value="1"/>
</dbReference>
<evidence type="ECO:0000256" key="2">
    <source>
        <dbReference type="ARBA" id="ARBA00022505"/>
    </source>
</evidence>
<feature type="signal peptide" evidence="7">
    <location>
        <begin position="1"/>
        <end position="20"/>
    </location>
</feature>
<evidence type="ECO:0000256" key="1">
    <source>
        <dbReference type="ARBA" id="ARBA00009175"/>
    </source>
</evidence>
<feature type="binding site" evidence="6">
    <location>
        <position position="167"/>
    </location>
    <ligand>
        <name>molybdate</name>
        <dbReference type="ChEBI" id="CHEBI:36264"/>
    </ligand>
</feature>
<dbReference type="InterPro" id="IPR005950">
    <property type="entry name" value="ModA"/>
</dbReference>
<evidence type="ECO:0000256" key="4">
    <source>
        <dbReference type="ARBA" id="ARBA00022729"/>
    </source>
</evidence>
<feature type="binding site" evidence="6">
    <location>
        <position position="60"/>
    </location>
    <ligand>
        <name>molybdate</name>
        <dbReference type="ChEBI" id="CHEBI:36264"/>
    </ligand>
</feature>
<reference evidence="8 9" key="2">
    <citation type="journal article" date="2014" name="FEMS Microbiol. Lett.">
        <title>Draft genomic DNA sequence of the facultatively methylotrophic bacterium Acidomonas methanolica type strain MB58.</title>
        <authorList>
            <person name="Higashiura N."/>
            <person name="Hadano H."/>
            <person name="Hirakawa H."/>
            <person name="Matsutani M."/>
            <person name="Takabe S."/>
            <person name="Matsushita K."/>
            <person name="Azuma Y."/>
        </authorList>
    </citation>
    <scope>NUCLEOTIDE SEQUENCE [LARGE SCALE GENOMIC DNA]</scope>
    <source>
        <strain evidence="8 9">MB58</strain>
    </source>
</reference>
<keyword evidence="9" id="KW-1185">Reference proteome</keyword>
<dbReference type="EMBL" id="BAND01000085">
    <property type="protein sequence ID" value="GAJ29930.1"/>
    <property type="molecule type" value="Genomic_DNA"/>
</dbReference>
<comment type="subunit">
    <text evidence="5">The complex is composed of two ATP-binding proteins (ModC), two transmembrane proteins (ModB) and a solute-binding protein (ModA).</text>
</comment>
<evidence type="ECO:0000313" key="9">
    <source>
        <dbReference type="Proteomes" id="UP000019760"/>
    </source>
</evidence>
<dbReference type="Pfam" id="PF13531">
    <property type="entry name" value="SBP_bac_11"/>
    <property type="match status" value="1"/>
</dbReference>
<dbReference type="SUPFAM" id="SSF53850">
    <property type="entry name" value="Periplasmic binding protein-like II"/>
    <property type="match status" value="1"/>
</dbReference>
<organism evidence="8 9">
    <name type="scientific">Acidomonas methanolica NBRC 104435</name>
    <dbReference type="NCBI Taxonomy" id="1231351"/>
    <lineage>
        <taxon>Bacteria</taxon>
        <taxon>Pseudomonadati</taxon>
        <taxon>Pseudomonadota</taxon>
        <taxon>Alphaproteobacteria</taxon>
        <taxon>Acetobacterales</taxon>
        <taxon>Acetobacteraceae</taxon>
        <taxon>Acidomonas</taxon>
    </lineage>
</organism>
<dbReference type="PANTHER" id="PTHR30632:SF14">
    <property type="entry name" value="TUNGSTATE_MOLYBDATE_CHROMATE-BINDING PROTEIN MODA"/>
    <property type="match status" value="1"/>
</dbReference>
<dbReference type="GO" id="GO:0015689">
    <property type="term" value="P:molybdate ion transport"/>
    <property type="evidence" value="ECO:0007669"/>
    <property type="project" value="InterPro"/>
</dbReference>
<keyword evidence="4 7" id="KW-0732">Signal</keyword>
<reference evidence="9" key="1">
    <citation type="journal article" date="2014" name="FEMS Microbiol. Lett.">
        <title>Draft Genomic DNA Sequence of the Facultatively Methylotrophic Bacterium Acidomonas methanolica type strain MB58.</title>
        <authorList>
            <person name="Higashiura N."/>
            <person name="Hadano H."/>
            <person name="Hirakawa H."/>
            <person name="Matsutani M."/>
            <person name="Takabe S."/>
            <person name="Matsushita K."/>
            <person name="Azuma Y."/>
        </authorList>
    </citation>
    <scope>NUCLEOTIDE SEQUENCE [LARGE SCALE GENOMIC DNA]</scope>
    <source>
        <strain evidence="9">MB58</strain>
    </source>
</reference>
<sequence length="248" mass="25449">MKWRAMAVLALMAGATGAGAARAETARVAIAANFIAPAKVLIVAYDQASGNDVQASFGSSGQFLTQIRNGAPFDAFLSADAARPDSLLKAHLAVSGSGFTYAVGTLVLWSGDAALPAGEAVLRSGRFAHLAICNPALAPYGAAAVEAMRKLGVYDALEPRLVVGADVAQAWQFARSGSAELGFVAYSQVKAAGNPGSVWVVPETLYAPIHQDAVLLAHGEGNAAAKGFLAYLKTPAARAVIARYGYGK</sequence>
<dbReference type="GO" id="GO:0046872">
    <property type="term" value="F:metal ion binding"/>
    <property type="evidence" value="ECO:0007669"/>
    <property type="project" value="UniProtKB-KW"/>
</dbReference>
<dbReference type="CDD" id="cd13539">
    <property type="entry name" value="PBP2_AvModA"/>
    <property type="match status" value="1"/>
</dbReference>
<protein>
    <submittedName>
        <fullName evidence="8">ABC transporter molybdenum permease</fullName>
    </submittedName>
</protein>
<dbReference type="GO" id="GO:1901359">
    <property type="term" value="F:tungstate binding"/>
    <property type="evidence" value="ECO:0007669"/>
    <property type="project" value="UniProtKB-ARBA"/>
</dbReference>
<name>A0A023D856_ACIMT</name>
<evidence type="ECO:0000256" key="6">
    <source>
        <dbReference type="PIRSR" id="PIRSR004846-1"/>
    </source>
</evidence>
<dbReference type="NCBIfam" id="TIGR01256">
    <property type="entry name" value="modA"/>
    <property type="match status" value="1"/>
</dbReference>
<dbReference type="PIRSF" id="PIRSF004846">
    <property type="entry name" value="ModA"/>
    <property type="match status" value="1"/>
</dbReference>
<keyword evidence="2 6" id="KW-0500">Molybdenum</keyword>
<evidence type="ECO:0000256" key="3">
    <source>
        <dbReference type="ARBA" id="ARBA00022723"/>
    </source>
</evidence>
<dbReference type="InterPro" id="IPR044084">
    <property type="entry name" value="AvModA-like_subst-bd"/>
</dbReference>